<feature type="region of interest" description="Disordered" evidence="1">
    <location>
        <begin position="447"/>
        <end position="473"/>
    </location>
</feature>
<dbReference type="EMBL" id="CABPRJ010000609">
    <property type="protein sequence ID" value="VVC31156.1"/>
    <property type="molecule type" value="Genomic_DNA"/>
</dbReference>
<gene>
    <name evidence="2" type="ORF">CINCED_3A003096</name>
</gene>
<organism evidence="2 3">
    <name type="scientific">Cinara cedri</name>
    <dbReference type="NCBI Taxonomy" id="506608"/>
    <lineage>
        <taxon>Eukaryota</taxon>
        <taxon>Metazoa</taxon>
        <taxon>Ecdysozoa</taxon>
        <taxon>Arthropoda</taxon>
        <taxon>Hexapoda</taxon>
        <taxon>Insecta</taxon>
        <taxon>Pterygota</taxon>
        <taxon>Neoptera</taxon>
        <taxon>Paraneoptera</taxon>
        <taxon>Hemiptera</taxon>
        <taxon>Sternorrhyncha</taxon>
        <taxon>Aphidomorpha</taxon>
        <taxon>Aphidoidea</taxon>
        <taxon>Aphididae</taxon>
        <taxon>Lachninae</taxon>
        <taxon>Cinara</taxon>
    </lineage>
</organism>
<dbReference type="Proteomes" id="UP000325440">
    <property type="component" value="Unassembled WGS sequence"/>
</dbReference>
<proteinExistence type="predicted"/>
<reference evidence="2 3" key="1">
    <citation type="submission" date="2019-08" db="EMBL/GenBank/DDBJ databases">
        <authorList>
            <person name="Alioto T."/>
            <person name="Alioto T."/>
            <person name="Gomez Garrido J."/>
        </authorList>
    </citation>
    <scope>NUCLEOTIDE SEQUENCE [LARGE SCALE GENOMIC DNA]</scope>
</reference>
<dbReference type="SUPFAM" id="SSF48403">
    <property type="entry name" value="Ankyrin repeat"/>
    <property type="match status" value="1"/>
</dbReference>
<dbReference type="Gene3D" id="1.25.40.20">
    <property type="entry name" value="Ankyrin repeat-containing domain"/>
    <property type="match status" value="1"/>
</dbReference>
<dbReference type="InterPro" id="IPR036770">
    <property type="entry name" value="Ankyrin_rpt-contain_sf"/>
</dbReference>
<evidence type="ECO:0000256" key="1">
    <source>
        <dbReference type="SAM" id="MobiDB-lite"/>
    </source>
</evidence>
<feature type="compositionally biased region" description="Polar residues" evidence="1">
    <location>
        <begin position="447"/>
        <end position="457"/>
    </location>
</feature>
<accession>A0A5E4MG13</accession>
<dbReference type="AlphaFoldDB" id="A0A5E4MG13"/>
<sequence length="736" mass="81335">MKDTKNYSAFSQYWGNYSKIKVESLDTELSRIANSGDVKKFREWVMVKGAVIKSPGKSKSLLHYAVTCKSSKDTDSKSINEVTGIISAVLQSGMDDINHQDENGNTPLMHLLCQAQTVPKSKYMAQDIEALKEKIKFLVERGASFELKNNNQKTPDDLITVLINEEILDNGIDGVTNKAQKSSNLPNQIKEQLSKYIINNGKPIIREVAVYGNYAQIKLSSDGAEVKISEFLQGNFCKNNGISGFSTFYNDDKGGMHGFLSPNGVRNYTVTDGSYEMTLDWIVGDGKCTITINISKDSIVVVDKDGLIVEGRNGLTDEQLKANKYVTINGVSLFNAINSGRNREQKIERESMQEVGEVVSNALLSSQQIYKNKAPSQLDVQRGSVTSAYDNPLEDLHFQSGSDRSEDISSGVISTLTAQLDEQAKSFNVVDGSMMTRLPSESEFQAKVNSKKGSTPKVTGRLDPGNTSPPTSIDIGINTPGTSNVPKLIKYKQYYNNLMPAEKSRNRGVLRGINPKFKELDSGFSSPTDNAKHKRIVDRSVGKEFNHELQGKFTQPNMGLKSPSTSNSQTKQSESHFSSPATDSNLAISDLEGLEAKLLLLKQGQGIEQPFARVLAQMKNKNGGAILKWMENKRVESGLKPAERREMTKQQALECLYLYSADDYSAPAHKGKVREKPTNGYDKNRVGLANELNKQRDFLRTSGGKLDDKSSEPAPRVLKLMRNNHLGNKKGGRNTF</sequence>
<name>A0A5E4MG13_9HEMI</name>
<keyword evidence="3" id="KW-1185">Reference proteome</keyword>
<evidence type="ECO:0000313" key="2">
    <source>
        <dbReference type="EMBL" id="VVC31156.1"/>
    </source>
</evidence>
<dbReference type="OrthoDB" id="8178618at2759"/>
<feature type="region of interest" description="Disordered" evidence="1">
    <location>
        <begin position="549"/>
        <end position="584"/>
    </location>
</feature>
<evidence type="ECO:0000313" key="3">
    <source>
        <dbReference type="Proteomes" id="UP000325440"/>
    </source>
</evidence>
<protein>
    <submittedName>
        <fullName evidence="2">Ankyrin repeat-containing domain</fullName>
    </submittedName>
</protein>
<feature type="compositionally biased region" description="Polar residues" evidence="1">
    <location>
        <begin position="552"/>
        <end position="584"/>
    </location>
</feature>